<gene>
    <name evidence="2" type="ORF">ALC57_06572</name>
</gene>
<reference evidence="2 3" key="1">
    <citation type="submission" date="2015-09" db="EMBL/GenBank/DDBJ databases">
        <title>Trachymyrmex cornetzi WGS genome.</title>
        <authorList>
            <person name="Nygaard S."/>
            <person name="Hu H."/>
            <person name="Boomsma J."/>
            <person name="Zhang G."/>
        </authorList>
    </citation>
    <scope>NUCLEOTIDE SEQUENCE [LARGE SCALE GENOMIC DNA]</scope>
    <source>
        <strain evidence="2">Tcor2-1</strain>
        <tissue evidence="2">Whole body</tissue>
    </source>
</reference>
<evidence type="ECO:0000313" key="2">
    <source>
        <dbReference type="EMBL" id="KYN21076.1"/>
    </source>
</evidence>
<keyword evidence="3" id="KW-1185">Reference proteome</keyword>
<protein>
    <submittedName>
        <fullName evidence="2">Uncharacterized protein</fullName>
    </submittedName>
</protein>
<dbReference type="Proteomes" id="UP000078492">
    <property type="component" value="Unassembled WGS sequence"/>
</dbReference>
<sequence>MTALHAVPTPTDASPRPGELEDALTMPPRSLIEEDRGTVQGTRSHLNVKASSRNKTILVVRLDMEESCGDNPERCSIDSNENKRRYSSRRIYRERRTLIRMVHGRVEGLAIIVDNARGNVTSCQDSMSGQRGTPG</sequence>
<feature type="region of interest" description="Disordered" evidence="1">
    <location>
        <begin position="1"/>
        <end position="25"/>
    </location>
</feature>
<evidence type="ECO:0000256" key="1">
    <source>
        <dbReference type="SAM" id="MobiDB-lite"/>
    </source>
</evidence>
<accession>A0A151J8B9</accession>
<organism evidence="2 3">
    <name type="scientific">Trachymyrmex cornetzi</name>
    <dbReference type="NCBI Taxonomy" id="471704"/>
    <lineage>
        <taxon>Eukaryota</taxon>
        <taxon>Metazoa</taxon>
        <taxon>Ecdysozoa</taxon>
        <taxon>Arthropoda</taxon>
        <taxon>Hexapoda</taxon>
        <taxon>Insecta</taxon>
        <taxon>Pterygota</taxon>
        <taxon>Neoptera</taxon>
        <taxon>Endopterygota</taxon>
        <taxon>Hymenoptera</taxon>
        <taxon>Apocrita</taxon>
        <taxon>Aculeata</taxon>
        <taxon>Formicoidea</taxon>
        <taxon>Formicidae</taxon>
        <taxon>Myrmicinae</taxon>
        <taxon>Trachymyrmex</taxon>
    </lineage>
</organism>
<proteinExistence type="predicted"/>
<name>A0A151J8B9_9HYME</name>
<evidence type="ECO:0000313" key="3">
    <source>
        <dbReference type="Proteomes" id="UP000078492"/>
    </source>
</evidence>
<dbReference type="EMBL" id="KQ979548">
    <property type="protein sequence ID" value="KYN21076.1"/>
    <property type="molecule type" value="Genomic_DNA"/>
</dbReference>
<dbReference type="AlphaFoldDB" id="A0A151J8B9"/>